<dbReference type="Gene3D" id="2.120.10.30">
    <property type="entry name" value="TolB, C-terminal domain"/>
    <property type="match status" value="1"/>
</dbReference>
<feature type="non-terminal residue" evidence="3">
    <location>
        <position position="297"/>
    </location>
</feature>
<evidence type="ECO:0000313" key="3">
    <source>
        <dbReference type="EMBL" id="HHE55695.1"/>
    </source>
</evidence>
<keyword evidence="1" id="KW-0677">Repeat</keyword>
<accession>A0A7V5H4M5</accession>
<dbReference type="InterPro" id="IPR001258">
    <property type="entry name" value="NHL_repeat"/>
</dbReference>
<proteinExistence type="predicted"/>
<dbReference type="InterPro" id="IPR013783">
    <property type="entry name" value="Ig-like_fold"/>
</dbReference>
<evidence type="ECO:0008006" key="4">
    <source>
        <dbReference type="Google" id="ProtNLM"/>
    </source>
</evidence>
<dbReference type="InterPro" id="IPR036116">
    <property type="entry name" value="FN3_sf"/>
</dbReference>
<dbReference type="Gene3D" id="2.60.40.10">
    <property type="entry name" value="Immunoglobulins"/>
    <property type="match status" value="1"/>
</dbReference>
<sequence length="297" mass="34414">MFQIKKYFFYLIVSLWLFNLFFCSVREHDNVFDPKSGIDSLNFELILTKADSLISFFWYPPGNVDYQGFHIYRRVLGQDKFSSRAVLDSKQTTFTDTAVSFDFKYFYYLTLIGQSGESPPTKILATIPGPGTIWVLDRWDEYIYKYSYDLQHHYLKHYAIWIPQDLAFNKKEHQALITYPLFHYAELIDAESGQLINDINDLKYPYACAFHPLQKSFWISDSGGYLYRFQAGNLQNKRLIDDGLNKPVTVAIDADGLVYVLDAGLNQILLYNAGGSKVDAITDPWKITFVTVNHKTN</sequence>
<evidence type="ECO:0000256" key="2">
    <source>
        <dbReference type="PROSITE-ProRule" id="PRU00504"/>
    </source>
</evidence>
<dbReference type="PROSITE" id="PS51125">
    <property type="entry name" value="NHL"/>
    <property type="match status" value="1"/>
</dbReference>
<evidence type="ECO:0000256" key="1">
    <source>
        <dbReference type="ARBA" id="ARBA00022737"/>
    </source>
</evidence>
<organism evidence="3">
    <name type="scientific">Caldithrix abyssi</name>
    <dbReference type="NCBI Taxonomy" id="187145"/>
    <lineage>
        <taxon>Bacteria</taxon>
        <taxon>Pseudomonadati</taxon>
        <taxon>Calditrichota</taxon>
        <taxon>Calditrichia</taxon>
        <taxon>Calditrichales</taxon>
        <taxon>Calditrichaceae</taxon>
        <taxon>Caldithrix</taxon>
    </lineage>
</organism>
<protein>
    <recommendedName>
        <fullName evidence="4">Fibronectin type-III domain-containing protein</fullName>
    </recommendedName>
</protein>
<gene>
    <name evidence="3" type="ORF">ENL21_07925</name>
</gene>
<dbReference type="InterPro" id="IPR011042">
    <property type="entry name" value="6-blade_b-propeller_TolB-like"/>
</dbReference>
<comment type="caution">
    <text evidence="3">The sequence shown here is derived from an EMBL/GenBank/DDBJ whole genome shotgun (WGS) entry which is preliminary data.</text>
</comment>
<reference evidence="3" key="1">
    <citation type="journal article" date="2020" name="mSystems">
        <title>Genome- and Community-Level Interaction Insights into Carbon Utilization and Element Cycling Functions of Hydrothermarchaeota in Hydrothermal Sediment.</title>
        <authorList>
            <person name="Zhou Z."/>
            <person name="Liu Y."/>
            <person name="Xu W."/>
            <person name="Pan J."/>
            <person name="Luo Z.H."/>
            <person name="Li M."/>
        </authorList>
    </citation>
    <scope>NUCLEOTIDE SEQUENCE [LARGE SCALE GENOMIC DNA]</scope>
    <source>
        <strain evidence="3">HyVt-76</strain>
    </source>
</reference>
<feature type="repeat" description="NHL" evidence="2">
    <location>
        <begin position="241"/>
        <end position="274"/>
    </location>
</feature>
<dbReference type="SUPFAM" id="SSF49265">
    <property type="entry name" value="Fibronectin type III"/>
    <property type="match status" value="1"/>
</dbReference>
<dbReference type="AlphaFoldDB" id="A0A7V5H4M5"/>
<dbReference type="EMBL" id="DRTD01000593">
    <property type="protein sequence ID" value="HHE55695.1"/>
    <property type="molecule type" value="Genomic_DNA"/>
</dbReference>
<dbReference type="SUPFAM" id="SSF63825">
    <property type="entry name" value="YWTD domain"/>
    <property type="match status" value="1"/>
</dbReference>
<dbReference type="Proteomes" id="UP000886111">
    <property type="component" value="Unassembled WGS sequence"/>
</dbReference>
<name>A0A7V5H4M5_CALAY</name>